<dbReference type="EMBL" id="FR799613">
    <property type="protein sequence ID" value="CBZ34998.1"/>
    <property type="molecule type" value="Genomic_DNA"/>
</dbReference>
<dbReference type="AlphaFoldDB" id="E9BIC2"/>
<accession>A0A3S7WZS2</accession>
<dbReference type="Proteomes" id="UP000008980">
    <property type="component" value="Chromosome 26"/>
</dbReference>
<dbReference type="GO" id="GO:0045504">
    <property type="term" value="F:dynein heavy chain binding"/>
    <property type="evidence" value="ECO:0007669"/>
    <property type="project" value="TreeGrafter"/>
</dbReference>
<dbReference type="VEuPathDB" id="TriTrypDB:LdCL_260016600"/>
<feature type="compositionally biased region" description="Polar residues" evidence="3">
    <location>
        <begin position="114"/>
        <end position="123"/>
    </location>
</feature>
<dbReference type="PANTHER" id="PTHR13183">
    <property type="entry name" value="AXONEMAL INNER ARM DYNEIN LIGHT CHAIN 28"/>
    <property type="match status" value="1"/>
</dbReference>
<dbReference type="PANTHER" id="PTHR13183:SF2">
    <property type="entry name" value="ARM LIGHT CHAIN, AXONEMAL, PUTATIVE-RELATED"/>
    <property type="match status" value="1"/>
</dbReference>
<evidence type="ECO:0000313" key="4">
    <source>
        <dbReference type="EMBL" id="AYU79711.1"/>
    </source>
</evidence>
<evidence type="ECO:0000256" key="1">
    <source>
        <dbReference type="ARBA" id="ARBA00023054"/>
    </source>
</evidence>
<reference evidence="4 7" key="4">
    <citation type="journal article" date="2018" name="Sci. Rep.">
        <title>A complete Leishmania donovani reference genome identifies novel genetic variations associated with virulence.</title>
        <authorList>
            <person name="Lypaczewski P."/>
            <person name="Hoshizaki J."/>
            <person name="Zhang W.-W."/>
            <person name="McCall L.-I."/>
            <person name="Torcivia-Rodriguez J."/>
            <person name="Simonyan V."/>
            <person name="Kaur A."/>
            <person name="Dewar K."/>
            <person name="Matlashewski G."/>
        </authorList>
    </citation>
    <scope>NUCLEOTIDE SEQUENCE [LARGE SCALE GENOMIC DNA]</scope>
    <source>
        <strain evidence="4 7">LdCL</strain>
    </source>
</reference>
<evidence type="ECO:0000256" key="3">
    <source>
        <dbReference type="SAM" id="MobiDB-lite"/>
    </source>
</evidence>
<dbReference type="EMBL" id="CP029525">
    <property type="protein sequence ID" value="AYU79711.1"/>
    <property type="molecule type" value="Genomic_DNA"/>
</dbReference>
<dbReference type="KEGG" id="ldo:LDBPK_261100"/>
<feature type="region of interest" description="Disordered" evidence="3">
    <location>
        <begin position="99"/>
        <end position="137"/>
    </location>
</feature>
<dbReference type="VEuPathDB" id="TriTrypDB:LdBPK_261100.1"/>
<reference evidence="5 6" key="1">
    <citation type="journal article" date="2011" name="Genome Res.">
        <title>Whole genome sequencing of multiple Leishmania donovani clinical isolates provides insights into population structure and mechanisms of drug resistance.</title>
        <authorList>
            <person name="Downing T."/>
            <person name="Imamura H."/>
            <person name="Decuypere S."/>
            <person name="Clark T.G."/>
            <person name="Coombs G.H."/>
            <person name="Cotton J.A."/>
            <person name="Hilley J.D."/>
            <person name="de Doncker S."/>
            <person name="Maes I."/>
            <person name="Mottram J.C."/>
            <person name="Quail M.A."/>
            <person name="Rijal S."/>
            <person name="Sanders M."/>
            <person name="Schonian G."/>
            <person name="Stark O."/>
            <person name="Sundar S."/>
            <person name="Vanaerschot M."/>
            <person name="Hertz-Fowler C."/>
            <person name="Dujardin J.C."/>
            <person name="Berriman M."/>
        </authorList>
    </citation>
    <scope>NUCLEOTIDE SEQUENCE [LARGE SCALE GENOMIC DNA]</scope>
    <source>
        <strain evidence="5 6">BPK282A1</strain>
    </source>
</reference>
<dbReference type="Proteomes" id="UP000274082">
    <property type="component" value="Chromosome 26"/>
</dbReference>
<evidence type="ECO:0000256" key="2">
    <source>
        <dbReference type="SAM" id="Coils"/>
    </source>
</evidence>
<evidence type="ECO:0000313" key="7">
    <source>
        <dbReference type="Proteomes" id="UP000274082"/>
    </source>
</evidence>
<keyword evidence="1 2" id="KW-0175">Coiled coil</keyword>
<feature type="region of interest" description="Disordered" evidence="3">
    <location>
        <begin position="241"/>
        <end position="268"/>
    </location>
</feature>
<feature type="compositionally biased region" description="Low complexity" evidence="3">
    <location>
        <begin position="99"/>
        <end position="108"/>
    </location>
</feature>
<dbReference type="InterPro" id="IPR019347">
    <property type="entry name" value="Axonemal_dynein_light_chain"/>
</dbReference>
<keyword evidence="7" id="KW-1185">Reference proteome</keyword>
<dbReference type="RefSeq" id="XP_003861697.1">
    <property type="nucleotide sequence ID" value="XM_003861649.1"/>
</dbReference>
<evidence type="ECO:0000313" key="5">
    <source>
        <dbReference type="EMBL" id="CBZ34998.1"/>
    </source>
</evidence>
<dbReference type="PhylomeDB" id="E9BIC2"/>
<gene>
    <name evidence="5" type="ORF">LDBPK_261100</name>
    <name evidence="4" type="ORF">LdCL_260016600</name>
</gene>
<name>E9BIC2_LEIDO</name>
<feature type="compositionally biased region" description="Basic and acidic residues" evidence="3">
    <location>
        <begin position="242"/>
        <end position="255"/>
    </location>
</feature>
<organism evidence="5 6">
    <name type="scientific">Leishmania donovani</name>
    <dbReference type="NCBI Taxonomy" id="5661"/>
    <lineage>
        <taxon>Eukaryota</taxon>
        <taxon>Discoba</taxon>
        <taxon>Euglenozoa</taxon>
        <taxon>Kinetoplastea</taxon>
        <taxon>Metakinetoplastina</taxon>
        <taxon>Trypanosomatida</taxon>
        <taxon>Trypanosomatidae</taxon>
        <taxon>Leishmaniinae</taxon>
        <taxon>Leishmania</taxon>
    </lineage>
</organism>
<dbReference type="OrthoDB" id="277800at2759"/>
<dbReference type="VEuPathDB" id="TriTrypDB:LDHU3_26.1380"/>
<evidence type="ECO:0000313" key="6">
    <source>
        <dbReference type="Proteomes" id="UP000008980"/>
    </source>
</evidence>
<reference evidence="6" key="3">
    <citation type="submission" date="2011-02" db="EMBL/GenBank/DDBJ databases">
        <title>Whole genome sequencing of Leishmania donovani clinical lines reveals dynamic variation related to drug resistance.</title>
        <authorList>
            <person name="Downing T."/>
            <person name="Imamura H."/>
            <person name="Sanders M."/>
            <person name="Decuypere S."/>
            <person name="Hertz-Fowler C."/>
            <person name="Clark T.G."/>
            <person name="Rijal S."/>
            <person name="Sundar S."/>
            <person name="Quail M.A."/>
            <person name="De Doncker S."/>
            <person name="Maes I."/>
            <person name="Vanaerschot M."/>
            <person name="Stark O."/>
            <person name="Schonian G."/>
            <person name="Dujardin J.C."/>
            <person name="Berriman M."/>
        </authorList>
    </citation>
    <scope>NUCLEOTIDE SEQUENCE [LARGE SCALE GENOMIC DNA]</scope>
    <source>
        <strain evidence="6">BPK282A1</strain>
    </source>
</reference>
<feature type="coiled-coil region" evidence="2">
    <location>
        <begin position="354"/>
        <end position="430"/>
    </location>
</feature>
<dbReference type="GeneID" id="13388943"/>
<dbReference type="OMA" id="ATQNAYL"/>
<dbReference type="Pfam" id="PF10211">
    <property type="entry name" value="Ax_dynein_light"/>
    <property type="match status" value="1"/>
</dbReference>
<protein>
    <submittedName>
        <fullName evidence="4">Axonemal dynein light chain, putative</fullName>
    </submittedName>
</protein>
<accession>E9BIC2</accession>
<sequence>MAVPEGRSIYEVLGTVLYRTVPVNIDDANVQRKQQQQWDDFNVPLDYDTALALREIDEATMAARYLATKARGAASATAGGATSRDGAMVADRVSSATTTRASAAATSTVPVPPQRSSTPSFTSALHGGSGSGGGQLSAAKTSQCALRFGSPSENSLATNFRSSVEVAGGQRNASEAVDIATQNAYLVKARMNAAAAAKSTGSGTGVVPAAARSSRDGIGAMTVAQAMEILFPVEAVGYGGGSREDSAKDGEEKASDGAPTPPLSASTSRVLSSATAAAARSAASTPVMWRRADVAHLSRLDVVLLYKHLERRCACESARPRGVVCPNRECIYNDGLRELIRQVTLLCPERGLLLDELARRMRQAIETYDVLLDSANQYAVRKSTERDLHQYLFAEKTDLETEVRRREHRVNEWRAKYAGLQKRFQEQQEADRKLHAEEIAYAKRANQQLVSEIKRLASEAGKAKGA</sequence>
<proteinExistence type="predicted"/>
<reference evidence="5" key="2">
    <citation type="submission" date="2011-01" db="EMBL/GenBank/DDBJ databases">
        <authorList>
            <person name="Zhao B.P."/>
            <person name="Ren Z.A."/>
            <person name="Li C.D."/>
        </authorList>
    </citation>
    <scope>NUCLEOTIDE SEQUENCE</scope>
    <source>
        <strain evidence="5">BPK282A1</strain>
    </source>
</reference>
<dbReference type="GO" id="GO:0005930">
    <property type="term" value="C:axoneme"/>
    <property type="evidence" value="ECO:0007669"/>
    <property type="project" value="TreeGrafter"/>
</dbReference>